<dbReference type="InterPro" id="IPR000719">
    <property type="entry name" value="Prot_kinase_dom"/>
</dbReference>
<dbReference type="PRINTS" id="PR01210">
    <property type="entry name" value="GGTRANSPTASE"/>
</dbReference>
<dbReference type="GO" id="GO:0005524">
    <property type="term" value="F:ATP binding"/>
    <property type="evidence" value="ECO:0007669"/>
    <property type="project" value="InterPro"/>
</dbReference>
<dbReference type="SUPFAM" id="SSF56112">
    <property type="entry name" value="Protein kinase-like (PK-like)"/>
    <property type="match status" value="1"/>
</dbReference>
<keyword evidence="4" id="KW-0378">Hydrolase</keyword>
<dbReference type="Pfam" id="PF00069">
    <property type="entry name" value="Pkinase"/>
    <property type="match status" value="1"/>
</dbReference>
<dbReference type="InterPro" id="IPR043137">
    <property type="entry name" value="GGT_ssub_C"/>
</dbReference>
<dbReference type="EMBL" id="WJQU01000002">
    <property type="protein sequence ID" value="KAJ6642576.1"/>
    <property type="molecule type" value="Genomic_DNA"/>
</dbReference>
<protein>
    <submittedName>
        <fullName evidence="4">Glutathione hydrolase 1 proenzyme</fullName>
    </submittedName>
</protein>
<feature type="binding site" evidence="2">
    <location>
        <position position="333"/>
    </location>
    <ligand>
        <name>L-glutamate</name>
        <dbReference type="ChEBI" id="CHEBI:29985"/>
    </ligand>
</feature>
<evidence type="ECO:0000313" key="4">
    <source>
        <dbReference type="EMBL" id="KAJ6642576.1"/>
    </source>
</evidence>
<accession>A0A9Q0N456</accession>
<dbReference type="SUPFAM" id="SSF56235">
    <property type="entry name" value="N-terminal nucleophile aminohydrolases (Ntn hydrolases)"/>
    <property type="match status" value="1"/>
</dbReference>
<feature type="active site" description="Nucleophile" evidence="1">
    <location>
        <position position="610"/>
    </location>
</feature>
<dbReference type="Gene3D" id="1.10.510.10">
    <property type="entry name" value="Transferase(Phosphotransferase) domain 1"/>
    <property type="match status" value="1"/>
</dbReference>
<evidence type="ECO:0000313" key="5">
    <source>
        <dbReference type="Proteomes" id="UP001151699"/>
    </source>
</evidence>
<dbReference type="FunFam" id="1.10.246.130:FF:000001">
    <property type="entry name" value="Gamma-glutamyltransferase 5 isoform 1"/>
    <property type="match status" value="1"/>
</dbReference>
<feature type="non-terminal residue" evidence="4">
    <location>
        <position position="1"/>
    </location>
</feature>
<sequence length="750" mass="85774">MTHIIEAKNFKIIENLGRGTFGTVFLCDSSQHRQCCVKAIQIREKNKFRHYNHLELVKREVYLLMHLRHPRILKMFDNFRVENHAFIVTEYIPNGTLLQLIEKRNEQLMRFSEKEILNYFCDILLALEYLQIRGVVHGDLKSENILIDSNSRIKISDFGVSKCIDHSIEMDALCHSTPLNTAPEALFDVTKYTFASDVWSLGCIFYELCMLRHPFHRVVDIYELHQLSSRSIYQTIDYERKSYSRSLMLLSDMMLEPKVEKRGTVNQLIAQPIITVKYYQKSMLQKNGTVIDATISVMFCLGLTSMQSMGIGGGFLMNFFNKKEGRAYTINARERAPILARNESYAAFKFQKNKMFTGPLSIAIPGEVLGYWELHKKFSVMKWKDLIQPTIKLCENGFVLSKHMADSIQLHSDVKNIPNYREMFFNKETGYMPKKPGSIVKPPPSLCSSYKLIAENGGNDFYAGELAALIISDLREIGSIITKEDLELYRIQINESIPIRLTDKDIMYVTPPPSSGLIVSFALNILRKCKLAKEFNNKAVIYHRIIESLKFAFAQRPRLSDPLFEDTQSIVSYLTSFETTDRLSKFVNDEQTYHSQYYNPKFSIKINFGTSHLSIIAPNGDAVFGSGRAGTRTGILFNSAMDDFSYPQQSNYFNLPPSPMNYVKPLKQSVTSMTPIIVTNNFGKVKIVIGAAGGAKIISSALVRVLWLGEDIKQAVDAPRLHHQLLPMILEYEYGNEQVGIEMHETHQNK</sequence>
<comment type="caution">
    <text evidence="4">The sequence shown here is derived from an EMBL/GenBank/DDBJ whole genome shotgun (WGS) entry which is preliminary data.</text>
</comment>
<gene>
    <name evidence="4" type="primary">Ggt1</name>
    <name evidence="4" type="ORF">Bhyg_07528</name>
</gene>
<name>A0A9Q0N456_9DIPT</name>
<dbReference type="PROSITE" id="PS50011">
    <property type="entry name" value="PROTEIN_KINASE_DOM"/>
    <property type="match status" value="1"/>
</dbReference>
<dbReference type="PANTHER" id="PTHR11686">
    <property type="entry name" value="GAMMA GLUTAMYL TRANSPEPTIDASE"/>
    <property type="match status" value="1"/>
</dbReference>
<dbReference type="InterPro" id="IPR000101">
    <property type="entry name" value="GGT_peptidase"/>
</dbReference>
<dbReference type="AlphaFoldDB" id="A0A9Q0N456"/>
<dbReference type="GO" id="GO:0006751">
    <property type="term" value="P:glutathione catabolic process"/>
    <property type="evidence" value="ECO:0007669"/>
    <property type="project" value="InterPro"/>
</dbReference>
<dbReference type="Pfam" id="PF01019">
    <property type="entry name" value="G_glu_transpept"/>
    <property type="match status" value="1"/>
</dbReference>
<dbReference type="GO" id="GO:0005886">
    <property type="term" value="C:plasma membrane"/>
    <property type="evidence" value="ECO:0007669"/>
    <property type="project" value="TreeGrafter"/>
</dbReference>
<dbReference type="InterPro" id="IPR029055">
    <property type="entry name" value="Ntn_hydrolases_N"/>
</dbReference>
<evidence type="ECO:0000256" key="2">
    <source>
        <dbReference type="PIRSR" id="PIRSR600101-2"/>
    </source>
</evidence>
<keyword evidence="5" id="KW-1185">Reference proteome</keyword>
<dbReference type="PROSITE" id="PS00108">
    <property type="entry name" value="PROTEIN_KINASE_ST"/>
    <property type="match status" value="1"/>
</dbReference>
<dbReference type="InterPro" id="IPR043138">
    <property type="entry name" value="GGT_lsub"/>
</dbReference>
<evidence type="ECO:0000259" key="3">
    <source>
        <dbReference type="PROSITE" id="PS50011"/>
    </source>
</evidence>
<dbReference type="SMART" id="SM00220">
    <property type="entry name" value="S_TKc"/>
    <property type="match status" value="1"/>
</dbReference>
<dbReference type="GO" id="GO:0036374">
    <property type="term" value="F:glutathione hydrolase activity"/>
    <property type="evidence" value="ECO:0007669"/>
    <property type="project" value="InterPro"/>
</dbReference>
<evidence type="ECO:0000256" key="1">
    <source>
        <dbReference type="PIRSR" id="PIRSR600101-1"/>
    </source>
</evidence>
<dbReference type="OrthoDB" id="1081007at2759"/>
<feature type="binding site" evidence="2">
    <location>
        <position position="643"/>
    </location>
    <ligand>
        <name>L-glutamate</name>
        <dbReference type="ChEBI" id="CHEBI:29985"/>
    </ligand>
</feature>
<dbReference type="InterPro" id="IPR008271">
    <property type="entry name" value="Ser/Thr_kinase_AS"/>
</dbReference>
<dbReference type="Proteomes" id="UP001151699">
    <property type="component" value="Chromosome B"/>
</dbReference>
<dbReference type="Gene3D" id="3.60.20.40">
    <property type="match status" value="1"/>
</dbReference>
<reference evidence="4" key="1">
    <citation type="submission" date="2022-07" db="EMBL/GenBank/DDBJ databases">
        <authorList>
            <person name="Trinca V."/>
            <person name="Uliana J.V.C."/>
            <person name="Torres T.T."/>
            <person name="Ward R.J."/>
            <person name="Monesi N."/>
        </authorList>
    </citation>
    <scope>NUCLEOTIDE SEQUENCE</scope>
    <source>
        <strain evidence="4">HSMRA1968</strain>
        <tissue evidence="4">Whole embryos</tissue>
    </source>
</reference>
<organism evidence="4 5">
    <name type="scientific">Pseudolycoriella hygida</name>
    <dbReference type="NCBI Taxonomy" id="35572"/>
    <lineage>
        <taxon>Eukaryota</taxon>
        <taxon>Metazoa</taxon>
        <taxon>Ecdysozoa</taxon>
        <taxon>Arthropoda</taxon>
        <taxon>Hexapoda</taxon>
        <taxon>Insecta</taxon>
        <taxon>Pterygota</taxon>
        <taxon>Neoptera</taxon>
        <taxon>Endopterygota</taxon>
        <taxon>Diptera</taxon>
        <taxon>Nematocera</taxon>
        <taxon>Sciaroidea</taxon>
        <taxon>Sciaridae</taxon>
        <taxon>Pseudolycoriella</taxon>
    </lineage>
</organism>
<feature type="binding site" evidence="2">
    <location>
        <position position="694"/>
    </location>
    <ligand>
        <name>L-glutamate</name>
        <dbReference type="ChEBI" id="CHEBI:29985"/>
    </ligand>
</feature>
<dbReference type="GO" id="GO:0004672">
    <property type="term" value="F:protein kinase activity"/>
    <property type="evidence" value="ECO:0007669"/>
    <property type="project" value="InterPro"/>
</dbReference>
<dbReference type="PANTHER" id="PTHR11686:SF9">
    <property type="entry name" value="RE13973P"/>
    <property type="match status" value="1"/>
</dbReference>
<feature type="domain" description="Protein kinase" evidence="3">
    <location>
        <begin position="10"/>
        <end position="274"/>
    </location>
</feature>
<dbReference type="Gene3D" id="1.10.246.130">
    <property type="match status" value="1"/>
</dbReference>
<feature type="binding site" evidence="2">
    <location>
        <begin position="671"/>
        <end position="672"/>
    </location>
    <ligand>
        <name>L-glutamate</name>
        <dbReference type="ChEBI" id="CHEBI:29985"/>
    </ligand>
</feature>
<proteinExistence type="predicted"/>
<dbReference type="InterPro" id="IPR011009">
    <property type="entry name" value="Kinase-like_dom_sf"/>
</dbReference>